<keyword evidence="3" id="KW-0677">Repeat</keyword>
<organism evidence="7">
    <name type="scientific">Cyprideis torosa</name>
    <dbReference type="NCBI Taxonomy" id="163714"/>
    <lineage>
        <taxon>Eukaryota</taxon>
        <taxon>Metazoa</taxon>
        <taxon>Ecdysozoa</taxon>
        <taxon>Arthropoda</taxon>
        <taxon>Crustacea</taxon>
        <taxon>Oligostraca</taxon>
        <taxon>Ostracoda</taxon>
        <taxon>Podocopa</taxon>
        <taxon>Podocopida</taxon>
        <taxon>Cytherocopina</taxon>
        <taxon>Cytheroidea</taxon>
        <taxon>Cytherideidae</taxon>
        <taxon>Cyprideis</taxon>
    </lineage>
</organism>
<accession>A0A7R8WDD9</accession>
<evidence type="ECO:0000313" key="7">
    <source>
        <dbReference type="EMBL" id="CAD7229617.1"/>
    </source>
</evidence>
<proteinExistence type="predicted"/>
<dbReference type="PANTHER" id="PTHR24026">
    <property type="entry name" value="FAT ATYPICAL CADHERIN-RELATED"/>
    <property type="match status" value="1"/>
</dbReference>
<dbReference type="PROSITE" id="PS50268">
    <property type="entry name" value="CADHERIN_2"/>
    <property type="match status" value="5"/>
</dbReference>
<dbReference type="InterPro" id="IPR015919">
    <property type="entry name" value="Cadherin-like_sf"/>
</dbReference>
<dbReference type="PRINTS" id="PR00205">
    <property type="entry name" value="CADHERIN"/>
</dbReference>
<keyword evidence="5" id="KW-1133">Transmembrane helix</keyword>
<name>A0A7R8WDD9_9CRUS</name>
<evidence type="ECO:0000256" key="2">
    <source>
        <dbReference type="ARBA" id="ARBA00022692"/>
    </source>
</evidence>
<dbReference type="PANTHER" id="PTHR24026:SF133">
    <property type="entry name" value="CADHERIN-RELATED FAMILY MEMBER 2"/>
    <property type="match status" value="1"/>
</dbReference>
<feature type="non-terminal residue" evidence="7">
    <location>
        <position position="596"/>
    </location>
</feature>
<dbReference type="FunFam" id="2.60.40.60:FF:000053">
    <property type="entry name" value="FAT atypical cadherin 3"/>
    <property type="match status" value="1"/>
</dbReference>
<dbReference type="OrthoDB" id="6354497at2759"/>
<dbReference type="SUPFAM" id="SSF49313">
    <property type="entry name" value="Cadherin-like"/>
    <property type="match status" value="5"/>
</dbReference>
<dbReference type="CDD" id="cd11304">
    <property type="entry name" value="Cadherin_repeat"/>
    <property type="match status" value="5"/>
</dbReference>
<dbReference type="SMART" id="SM00112">
    <property type="entry name" value="CA"/>
    <property type="match status" value="5"/>
</dbReference>
<gene>
    <name evidence="7" type="ORF">CTOB1V02_LOCUS7486</name>
</gene>
<dbReference type="InterPro" id="IPR002126">
    <property type="entry name" value="Cadherin-like_dom"/>
</dbReference>
<dbReference type="GO" id="GO:0005886">
    <property type="term" value="C:plasma membrane"/>
    <property type="evidence" value="ECO:0007669"/>
    <property type="project" value="InterPro"/>
</dbReference>
<dbReference type="AlphaFoldDB" id="A0A7R8WDD9"/>
<protein>
    <submittedName>
        <fullName evidence="7">Uncharacterized protein</fullName>
    </submittedName>
</protein>
<dbReference type="Gene3D" id="2.60.40.60">
    <property type="entry name" value="Cadherins"/>
    <property type="match status" value="5"/>
</dbReference>
<keyword evidence="4" id="KW-0106">Calcium</keyword>
<evidence type="ECO:0000256" key="3">
    <source>
        <dbReference type="ARBA" id="ARBA00022737"/>
    </source>
</evidence>
<dbReference type="InterPro" id="IPR020894">
    <property type="entry name" value="Cadherin_CS"/>
</dbReference>
<evidence type="ECO:0000256" key="6">
    <source>
        <dbReference type="ARBA" id="ARBA00023136"/>
    </source>
</evidence>
<comment type="subcellular location">
    <subcellularLocation>
        <location evidence="1">Membrane</location>
    </subcellularLocation>
</comment>
<dbReference type="GO" id="GO:0007156">
    <property type="term" value="P:homophilic cell adhesion via plasma membrane adhesion molecules"/>
    <property type="evidence" value="ECO:0007669"/>
    <property type="project" value="InterPro"/>
</dbReference>
<dbReference type="EMBL" id="OB662175">
    <property type="protein sequence ID" value="CAD7229617.1"/>
    <property type="molecule type" value="Genomic_DNA"/>
</dbReference>
<keyword evidence="2" id="KW-0812">Transmembrane</keyword>
<dbReference type="GO" id="GO:0005509">
    <property type="term" value="F:calcium ion binding"/>
    <property type="evidence" value="ECO:0007669"/>
    <property type="project" value="UniProtKB-UniRule"/>
</dbReference>
<reference evidence="7" key="1">
    <citation type="submission" date="2020-11" db="EMBL/GenBank/DDBJ databases">
        <authorList>
            <person name="Tran Van P."/>
        </authorList>
    </citation>
    <scope>NUCLEOTIDE SEQUENCE</scope>
</reference>
<evidence type="ECO:0000256" key="5">
    <source>
        <dbReference type="ARBA" id="ARBA00022989"/>
    </source>
</evidence>
<sequence length="596" mass="65656">MCPDPLRRFHREEYSVKVPESLPVGSVVVAVGARSLSLVTYAITAARSGDGVTWTEDMGPESFLPLAINPTSGAVTLVRELDFEEHREYRVTIRATNVVKASSTCSLVVAVSDSNDNVPRFTSLSFEGVVLENSARGTVVHAARNGTSLGYPLQTSARDLDSGVNGLLYYHIRDRAARQLFSVDSNTGVIQICATSRLDHEAHPEVEFLVFVSDSGAPVRLHAPSPARVHVTILNLNDNPPRFNQSEFQAQVFLPTFEGVRVLQVKATDPDGLSELRFSLMEEGDLEAKNEVSVRPPAFRLNATSGLITVSSPAEVLPEQTLSVMVSDGKFTDRASVKVRALPLPSSGMRFTKKVYQTSAAENSTRRHPIAMVSLIGTALSEHVEFTLLNEEAEGEWFEVERTSGAIQTSGVPLDREQKEWHALVIQAVSPESNPPRVAHVLCNVTVKDMNDNRPIFLDLPYYAMIPHNAPVGYTVAHVRAVDLDKGKNGEIRYELLRSDPELFSISKHSGEIFLDRSPRERYQPEYLLTVAAHDKGTPPLHSETVVRVKLLDQLMPIWDTPYLNATIAEDFPLDIPFLTATAEAPSNSKGESRTR</sequence>
<keyword evidence="6" id="KW-0472">Membrane</keyword>
<dbReference type="Pfam" id="PF00028">
    <property type="entry name" value="Cadherin"/>
    <property type="match status" value="4"/>
</dbReference>
<dbReference type="PROSITE" id="PS00232">
    <property type="entry name" value="CADHERIN_1"/>
    <property type="match status" value="2"/>
</dbReference>
<evidence type="ECO:0000256" key="1">
    <source>
        <dbReference type="ARBA" id="ARBA00004370"/>
    </source>
</evidence>
<dbReference type="FunFam" id="2.60.40.60:FF:000021">
    <property type="entry name" value="FAT atypical cadherin 1"/>
    <property type="match status" value="1"/>
</dbReference>
<evidence type="ECO:0000256" key="4">
    <source>
        <dbReference type="ARBA" id="ARBA00022837"/>
    </source>
</evidence>